<dbReference type="GO" id="GO:0005829">
    <property type="term" value="C:cytosol"/>
    <property type="evidence" value="ECO:0007669"/>
    <property type="project" value="UniProtKB-ARBA"/>
</dbReference>
<keyword evidence="7" id="KW-1185">Reference proteome</keyword>
<dbReference type="SUPFAM" id="SSF55174">
    <property type="entry name" value="Alpha-L RNA-binding motif"/>
    <property type="match status" value="1"/>
</dbReference>
<dbReference type="InterPro" id="IPR006145">
    <property type="entry name" value="PsdUridine_synth_RsuA/RluA"/>
</dbReference>
<dbReference type="Pfam" id="PF01479">
    <property type="entry name" value="S4"/>
    <property type="match status" value="1"/>
</dbReference>
<feature type="domain" description="RNA-binding S4" evidence="5">
    <location>
        <begin position="1"/>
        <end position="59"/>
    </location>
</feature>
<reference evidence="6 7" key="1">
    <citation type="submission" date="2018-08" db="EMBL/GenBank/DDBJ databases">
        <title>A genome reference for cultivated species of the human gut microbiota.</title>
        <authorList>
            <person name="Zou Y."/>
            <person name="Xue W."/>
            <person name="Luo G."/>
        </authorList>
    </citation>
    <scope>NUCLEOTIDE SEQUENCE [LARGE SCALE GENOMIC DNA]</scope>
    <source>
        <strain evidence="6 7">AM07-24</strain>
    </source>
</reference>
<evidence type="ECO:0000313" key="7">
    <source>
        <dbReference type="Proteomes" id="UP000284841"/>
    </source>
</evidence>
<dbReference type="InterPro" id="IPR020094">
    <property type="entry name" value="TruA/RsuA/RluB/E/F_N"/>
</dbReference>
<dbReference type="GeneID" id="83003787"/>
<evidence type="ECO:0000259" key="5">
    <source>
        <dbReference type="SMART" id="SM00363"/>
    </source>
</evidence>
<dbReference type="InterPro" id="IPR002942">
    <property type="entry name" value="S4_RNA-bd"/>
</dbReference>
<evidence type="ECO:0000256" key="3">
    <source>
        <dbReference type="ARBA" id="ARBA00023235"/>
    </source>
</evidence>
<dbReference type="GO" id="GO:0000455">
    <property type="term" value="P:enzyme-directed rRNA pseudouridine synthesis"/>
    <property type="evidence" value="ECO:0007669"/>
    <property type="project" value="UniProtKB-ARBA"/>
</dbReference>
<dbReference type="OrthoDB" id="9807213at2"/>
<dbReference type="STRING" id="1776384.GCA_900086585_01408"/>
<comment type="caution">
    <text evidence="6">The sequence shown here is derived from an EMBL/GenBank/DDBJ whole genome shotgun (WGS) entry which is preliminary data.</text>
</comment>
<dbReference type="InterPro" id="IPR020103">
    <property type="entry name" value="PsdUridine_synth_cat_dom_sf"/>
</dbReference>
<protein>
    <submittedName>
        <fullName evidence="6">rRNA pseudouridine synthase</fullName>
    </submittedName>
</protein>
<dbReference type="NCBIfam" id="TIGR00093">
    <property type="entry name" value="pseudouridine synthase"/>
    <property type="match status" value="1"/>
</dbReference>
<dbReference type="PANTHER" id="PTHR47683:SF2">
    <property type="entry name" value="RNA-BINDING S4 DOMAIN-CONTAINING PROTEIN"/>
    <property type="match status" value="1"/>
</dbReference>
<dbReference type="CDD" id="cd00165">
    <property type="entry name" value="S4"/>
    <property type="match status" value="1"/>
</dbReference>
<dbReference type="Pfam" id="PF00849">
    <property type="entry name" value="PseudoU_synth_2"/>
    <property type="match status" value="1"/>
</dbReference>
<dbReference type="CDD" id="cd02870">
    <property type="entry name" value="PseudoU_synth_RsuA_like"/>
    <property type="match status" value="1"/>
</dbReference>
<evidence type="ECO:0000256" key="1">
    <source>
        <dbReference type="ARBA" id="ARBA00008348"/>
    </source>
</evidence>
<dbReference type="SMART" id="SM00363">
    <property type="entry name" value="S4"/>
    <property type="match status" value="1"/>
</dbReference>
<evidence type="ECO:0000256" key="2">
    <source>
        <dbReference type="ARBA" id="ARBA00022884"/>
    </source>
</evidence>
<comment type="similarity">
    <text evidence="1">Belongs to the pseudouridine synthase RsuA family.</text>
</comment>
<dbReference type="RefSeq" id="WP_067535723.1">
    <property type="nucleotide sequence ID" value="NZ_AP025567.1"/>
</dbReference>
<dbReference type="EMBL" id="QRMS01000006">
    <property type="protein sequence ID" value="RHJ84599.1"/>
    <property type="molecule type" value="Genomic_DNA"/>
</dbReference>
<name>A0A415DW95_9FIRM</name>
<accession>A0A415DW95</accession>
<dbReference type="Gene3D" id="3.30.70.1560">
    <property type="entry name" value="Alpha-L RNA-binding motif"/>
    <property type="match status" value="1"/>
</dbReference>
<keyword evidence="2 4" id="KW-0694">RNA-binding</keyword>
<sequence length="235" mass="26316">MRINKYIAQAGVASRRKADELIANGNVKVNGLILKEPGYDVVTGDVVEVNGRRIEAEEKKVYILLNKPVGYITSVSDDRDRLTVMDLVQDVDARIFPVGRLDYNTSGMLIMTNDGDFAYTLSHPKHEMTKTYRAVVAGVLSNEKCAKLREGVDIGGFVTSKAKVEIVKGHPRNTVVDITIHEGKNRQVRKMFKAVGNNVQSLERIAIGDVRLGRLAEGHYRKLTREEIEYFKNGR</sequence>
<dbReference type="InterPro" id="IPR036986">
    <property type="entry name" value="S4_RNA-bd_sf"/>
</dbReference>
<dbReference type="Proteomes" id="UP000284841">
    <property type="component" value="Unassembled WGS sequence"/>
</dbReference>
<evidence type="ECO:0000256" key="4">
    <source>
        <dbReference type="PROSITE-ProRule" id="PRU00182"/>
    </source>
</evidence>
<dbReference type="PROSITE" id="PS50889">
    <property type="entry name" value="S4"/>
    <property type="match status" value="1"/>
</dbReference>
<dbReference type="FunFam" id="3.30.70.1560:FF:000001">
    <property type="entry name" value="Pseudouridine synthase"/>
    <property type="match status" value="1"/>
</dbReference>
<dbReference type="Gene3D" id="3.10.290.10">
    <property type="entry name" value="RNA-binding S4 domain"/>
    <property type="match status" value="1"/>
</dbReference>
<dbReference type="GO" id="GO:0003723">
    <property type="term" value="F:RNA binding"/>
    <property type="evidence" value="ECO:0007669"/>
    <property type="project" value="UniProtKB-KW"/>
</dbReference>
<gene>
    <name evidence="6" type="ORF">DW099_16625</name>
</gene>
<dbReference type="PANTHER" id="PTHR47683">
    <property type="entry name" value="PSEUDOURIDINE SYNTHASE FAMILY PROTEIN-RELATED"/>
    <property type="match status" value="1"/>
</dbReference>
<keyword evidence="3" id="KW-0413">Isomerase</keyword>
<dbReference type="InterPro" id="IPR050343">
    <property type="entry name" value="RsuA_PseudoU_synthase"/>
</dbReference>
<dbReference type="Gene3D" id="3.30.70.580">
    <property type="entry name" value="Pseudouridine synthase I, catalytic domain, N-terminal subdomain"/>
    <property type="match status" value="1"/>
</dbReference>
<dbReference type="InterPro" id="IPR042092">
    <property type="entry name" value="PsdUridine_s_RsuA/RluB/E/F_cat"/>
</dbReference>
<evidence type="ECO:0000313" key="6">
    <source>
        <dbReference type="EMBL" id="RHJ84599.1"/>
    </source>
</evidence>
<dbReference type="FunFam" id="3.10.290.10:FF:000003">
    <property type="entry name" value="Pseudouridine synthase"/>
    <property type="match status" value="1"/>
</dbReference>
<proteinExistence type="inferred from homology"/>
<dbReference type="InterPro" id="IPR000748">
    <property type="entry name" value="PsdUridine_synth_RsuA/RluB/E/F"/>
</dbReference>
<dbReference type="AlphaFoldDB" id="A0A415DW95"/>
<organism evidence="6 7">
    <name type="scientific">Emergencia timonensis</name>
    <dbReference type="NCBI Taxonomy" id="1776384"/>
    <lineage>
        <taxon>Bacteria</taxon>
        <taxon>Bacillati</taxon>
        <taxon>Bacillota</taxon>
        <taxon>Clostridia</taxon>
        <taxon>Peptostreptococcales</taxon>
        <taxon>Anaerovoracaceae</taxon>
        <taxon>Emergencia</taxon>
    </lineage>
</organism>
<dbReference type="GO" id="GO:0120159">
    <property type="term" value="F:rRNA pseudouridine synthase activity"/>
    <property type="evidence" value="ECO:0007669"/>
    <property type="project" value="UniProtKB-ARBA"/>
</dbReference>
<dbReference type="SUPFAM" id="SSF55120">
    <property type="entry name" value="Pseudouridine synthase"/>
    <property type="match status" value="1"/>
</dbReference>